<evidence type="ECO:0000256" key="1">
    <source>
        <dbReference type="SAM" id="SignalP"/>
    </source>
</evidence>
<reference evidence="3 4" key="1">
    <citation type="submission" date="2023-03" db="EMBL/GenBank/DDBJ databases">
        <title>Genome insight into feeding habits of ladybird beetles.</title>
        <authorList>
            <person name="Li H.-S."/>
            <person name="Huang Y.-H."/>
            <person name="Pang H."/>
        </authorList>
    </citation>
    <scope>NUCLEOTIDE SEQUENCE [LARGE SCALE GENOMIC DNA]</scope>
    <source>
        <strain evidence="3">SYSU_2023b</strain>
        <tissue evidence="3">Whole body</tissue>
    </source>
</reference>
<dbReference type="Gene3D" id="2.60.120.200">
    <property type="match status" value="1"/>
</dbReference>
<dbReference type="InterPro" id="IPR013320">
    <property type="entry name" value="ConA-like_dom_sf"/>
</dbReference>
<feature type="signal peptide" evidence="1">
    <location>
        <begin position="1"/>
        <end position="25"/>
    </location>
</feature>
<feature type="domain" description="Laminin G" evidence="2">
    <location>
        <begin position="69"/>
        <end position="169"/>
    </location>
</feature>
<accession>A0AAW1TJM7</accession>
<evidence type="ECO:0000259" key="2">
    <source>
        <dbReference type="Pfam" id="PF02210"/>
    </source>
</evidence>
<dbReference type="AlphaFoldDB" id="A0AAW1TJM7"/>
<organism evidence="3 4">
    <name type="scientific">Henosepilachna vigintioctopunctata</name>
    <dbReference type="NCBI Taxonomy" id="420089"/>
    <lineage>
        <taxon>Eukaryota</taxon>
        <taxon>Metazoa</taxon>
        <taxon>Ecdysozoa</taxon>
        <taxon>Arthropoda</taxon>
        <taxon>Hexapoda</taxon>
        <taxon>Insecta</taxon>
        <taxon>Pterygota</taxon>
        <taxon>Neoptera</taxon>
        <taxon>Endopterygota</taxon>
        <taxon>Coleoptera</taxon>
        <taxon>Polyphaga</taxon>
        <taxon>Cucujiformia</taxon>
        <taxon>Coccinelloidea</taxon>
        <taxon>Coccinellidae</taxon>
        <taxon>Epilachninae</taxon>
        <taxon>Epilachnini</taxon>
        <taxon>Henosepilachna</taxon>
    </lineage>
</organism>
<dbReference type="SUPFAM" id="SSF49899">
    <property type="entry name" value="Concanavalin A-like lectins/glucanases"/>
    <property type="match status" value="1"/>
</dbReference>
<protein>
    <recommendedName>
        <fullName evidence="2">Laminin G domain-containing protein</fullName>
    </recommendedName>
</protein>
<dbReference type="Pfam" id="PF02210">
    <property type="entry name" value="Laminin_G_2"/>
    <property type="match status" value="1"/>
</dbReference>
<proteinExistence type="predicted"/>
<name>A0AAW1TJM7_9CUCU</name>
<dbReference type="EMBL" id="JARQZJ010000005">
    <property type="protein sequence ID" value="KAK9871196.1"/>
    <property type="molecule type" value="Genomic_DNA"/>
</dbReference>
<feature type="chain" id="PRO_5043564942" description="Laminin G domain-containing protein" evidence="1">
    <location>
        <begin position="26"/>
        <end position="200"/>
    </location>
</feature>
<sequence length="200" mass="22405">MCVSISRYISLIVLVIFLLVDKAQFSVPHYGPSNQPEAYLNGSYIRLLTTISLKKQTGISFRTCVGGNLFSQQQKDEMFELIVKKDSILFFAKISGKMFEERMPGNYTNNKWHTVYLQYTVGNLTMTVDDQTKLIANSSYNHEVLTSPGLYNEGAAVLLIGKQFNGCIQEGPSIVFDKNIISFSQNVIFGPCPLTDDSCE</sequence>
<dbReference type="Proteomes" id="UP001431783">
    <property type="component" value="Unassembled WGS sequence"/>
</dbReference>
<gene>
    <name evidence="3" type="ORF">WA026_011477</name>
</gene>
<keyword evidence="4" id="KW-1185">Reference proteome</keyword>
<comment type="caution">
    <text evidence="3">The sequence shown here is derived from an EMBL/GenBank/DDBJ whole genome shotgun (WGS) entry which is preliminary data.</text>
</comment>
<evidence type="ECO:0000313" key="4">
    <source>
        <dbReference type="Proteomes" id="UP001431783"/>
    </source>
</evidence>
<dbReference type="InterPro" id="IPR001791">
    <property type="entry name" value="Laminin_G"/>
</dbReference>
<evidence type="ECO:0000313" key="3">
    <source>
        <dbReference type="EMBL" id="KAK9871196.1"/>
    </source>
</evidence>
<keyword evidence="1" id="KW-0732">Signal</keyword>